<dbReference type="AlphaFoldDB" id="A0A1H0I0X5"/>
<dbReference type="RefSeq" id="WP_245771517.1">
    <property type="nucleotide sequence ID" value="NZ_FNIE01000008.1"/>
</dbReference>
<protein>
    <recommendedName>
        <fullName evidence="4">DUF2797 domain-containing protein</fullName>
    </recommendedName>
</protein>
<accession>A0A1H0I0X5</accession>
<evidence type="ECO:0000256" key="1">
    <source>
        <dbReference type="SAM" id="MobiDB-lite"/>
    </source>
</evidence>
<evidence type="ECO:0008006" key="4">
    <source>
        <dbReference type="Google" id="ProtNLM"/>
    </source>
</evidence>
<evidence type="ECO:0000313" key="2">
    <source>
        <dbReference type="EMBL" id="SDO25034.1"/>
    </source>
</evidence>
<proteinExistence type="predicted"/>
<feature type="compositionally biased region" description="Low complexity" evidence="1">
    <location>
        <begin position="271"/>
        <end position="283"/>
    </location>
</feature>
<evidence type="ECO:0000313" key="3">
    <source>
        <dbReference type="Proteomes" id="UP000199341"/>
    </source>
</evidence>
<sequence length="283" mass="29579">MWWHPEHGGRTSPLRVGEPAGLAVGGDAVRGCTGVWRAGRRSACPYGAELAPQVRREQCEGCLALDRASSVAADTRADDPRPFAVYLAYFGPGLLKVGITAAERGRVRLLEQAAVGFAFLGKGPLMAARRTEAVLGAALRVPDRVRDPAKRAARYSLPPPAEREAEVAALHAEVTSRQADLPTSLRLAPFAFTDLTGVFGLDRQPPLAAPAAEVTALASGCALTGTVLAVAGHDLHLATPEGPLLLDTRLTAGWPLQRPPGGTPAPPPTAPLRLAPGAPQSLF</sequence>
<keyword evidence="3" id="KW-1185">Reference proteome</keyword>
<gene>
    <name evidence="2" type="ORF">SAMN05216259_108287</name>
</gene>
<dbReference type="Pfam" id="PF10977">
    <property type="entry name" value="DUF2797"/>
    <property type="match status" value="1"/>
</dbReference>
<dbReference type="EMBL" id="FNIE01000008">
    <property type="protein sequence ID" value="SDO25034.1"/>
    <property type="molecule type" value="Genomic_DNA"/>
</dbReference>
<reference evidence="2 3" key="1">
    <citation type="submission" date="2016-10" db="EMBL/GenBank/DDBJ databases">
        <authorList>
            <person name="de Groot N.N."/>
        </authorList>
    </citation>
    <scope>NUCLEOTIDE SEQUENCE [LARGE SCALE GENOMIC DNA]</scope>
    <source>
        <strain evidence="2 3">CGMCC 4.2022</strain>
    </source>
</reference>
<feature type="compositionally biased region" description="Pro residues" evidence="1">
    <location>
        <begin position="257"/>
        <end position="270"/>
    </location>
</feature>
<dbReference type="Proteomes" id="UP000199341">
    <property type="component" value="Unassembled WGS sequence"/>
</dbReference>
<feature type="region of interest" description="Disordered" evidence="1">
    <location>
        <begin position="254"/>
        <end position="283"/>
    </location>
</feature>
<organism evidence="2 3">
    <name type="scientific">Actinacidiphila guanduensis</name>
    <dbReference type="NCBI Taxonomy" id="310781"/>
    <lineage>
        <taxon>Bacteria</taxon>
        <taxon>Bacillati</taxon>
        <taxon>Actinomycetota</taxon>
        <taxon>Actinomycetes</taxon>
        <taxon>Kitasatosporales</taxon>
        <taxon>Streptomycetaceae</taxon>
        <taxon>Actinacidiphila</taxon>
    </lineage>
</organism>
<name>A0A1H0I0X5_9ACTN</name>
<dbReference type="InterPro" id="IPR021246">
    <property type="entry name" value="DUF2797"/>
</dbReference>
<dbReference type="STRING" id="310781.SAMN05216259_108287"/>